<evidence type="ECO:0000256" key="8">
    <source>
        <dbReference type="ARBA" id="ARBA00022777"/>
    </source>
</evidence>
<reference evidence="16" key="1">
    <citation type="submission" date="2018-06" db="EMBL/GenBank/DDBJ databases">
        <authorList>
            <person name="Zhirakovskaya E."/>
        </authorList>
    </citation>
    <scope>NUCLEOTIDE SEQUENCE</scope>
</reference>
<keyword evidence="11" id="KW-0902">Two-component regulatory system</keyword>
<evidence type="ECO:0000256" key="12">
    <source>
        <dbReference type="ARBA" id="ARBA00023136"/>
    </source>
</evidence>
<feature type="domain" description="CHASE" evidence="15">
    <location>
        <begin position="102"/>
        <end position="244"/>
    </location>
</feature>
<dbReference type="PRINTS" id="PR00344">
    <property type="entry name" value="BCTRLSENSOR"/>
</dbReference>
<dbReference type="GO" id="GO:0005524">
    <property type="term" value="F:ATP binding"/>
    <property type="evidence" value="ECO:0007669"/>
    <property type="project" value="UniProtKB-KW"/>
</dbReference>
<evidence type="ECO:0000256" key="5">
    <source>
        <dbReference type="ARBA" id="ARBA00022679"/>
    </source>
</evidence>
<dbReference type="InterPro" id="IPR003661">
    <property type="entry name" value="HisK_dim/P_dom"/>
</dbReference>
<evidence type="ECO:0000313" key="16">
    <source>
        <dbReference type="EMBL" id="VAV91936.1"/>
    </source>
</evidence>
<dbReference type="Pfam" id="PF00512">
    <property type="entry name" value="HisKA"/>
    <property type="match status" value="1"/>
</dbReference>
<dbReference type="EMBL" id="UOED01000070">
    <property type="protein sequence ID" value="VAV91936.1"/>
    <property type="molecule type" value="Genomic_DNA"/>
</dbReference>
<dbReference type="InterPro" id="IPR042240">
    <property type="entry name" value="CHASE_sf"/>
</dbReference>
<dbReference type="PANTHER" id="PTHR43711">
    <property type="entry name" value="TWO-COMPONENT HISTIDINE KINASE"/>
    <property type="match status" value="1"/>
</dbReference>
<evidence type="ECO:0000256" key="4">
    <source>
        <dbReference type="ARBA" id="ARBA00022553"/>
    </source>
</evidence>
<evidence type="ECO:0000256" key="6">
    <source>
        <dbReference type="ARBA" id="ARBA00022692"/>
    </source>
</evidence>
<dbReference type="InterPro" id="IPR050736">
    <property type="entry name" value="Sensor_HK_Regulatory"/>
</dbReference>
<dbReference type="AlphaFoldDB" id="A0A3B0RTX3"/>
<feature type="domain" description="Histidine kinase" evidence="14">
    <location>
        <begin position="313"/>
        <end position="533"/>
    </location>
</feature>
<dbReference type="CDD" id="cd00082">
    <property type="entry name" value="HisKA"/>
    <property type="match status" value="1"/>
</dbReference>
<dbReference type="InterPro" id="IPR036097">
    <property type="entry name" value="HisK_dim/P_sf"/>
</dbReference>
<dbReference type="SUPFAM" id="SSF47384">
    <property type="entry name" value="Homodimeric domain of signal transducing histidine kinase"/>
    <property type="match status" value="1"/>
</dbReference>
<organism evidence="16">
    <name type="scientific">hydrothermal vent metagenome</name>
    <dbReference type="NCBI Taxonomy" id="652676"/>
    <lineage>
        <taxon>unclassified sequences</taxon>
        <taxon>metagenomes</taxon>
        <taxon>ecological metagenomes</taxon>
    </lineage>
</organism>
<dbReference type="Pfam" id="PF03924">
    <property type="entry name" value="CHASE"/>
    <property type="match status" value="1"/>
</dbReference>
<comment type="subcellular location">
    <subcellularLocation>
        <location evidence="2">Membrane</location>
    </subcellularLocation>
</comment>
<dbReference type="PANTHER" id="PTHR43711:SF26">
    <property type="entry name" value="SENSOR HISTIDINE KINASE RCSC"/>
    <property type="match status" value="1"/>
</dbReference>
<accession>A0A3B0RTX3</accession>
<dbReference type="PROSITE" id="PS50109">
    <property type="entry name" value="HIS_KIN"/>
    <property type="match status" value="1"/>
</dbReference>
<evidence type="ECO:0000259" key="15">
    <source>
        <dbReference type="PROSITE" id="PS50839"/>
    </source>
</evidence>
<dbReference type="FunFam" id="1.10.287.130:FF:000038">
    <property type="entry name" value="Sensory transduction histidine kinase"/>
    <property type="match status" value="1"/>
</dbReference>
<dbReference type="SMART" id="SM01079">
    <property type="entry name" value="CHASE"/>
    <property type="match status" value="1"/>
</dbReference>
<gene>
    <name evidence="16" type="ORF">MNBD_ALPHA02-382</name>
</gene>
<dbReference type="PROSITE" id="PS50839">
    <property type="entry name" value="CHASE"/>
    <property type="match status" value="1"/>
</dbReference>
<dbReference type="InterPro" id="IPR004358">
    <property type="entry name" value="Sig_transdc_His_kin-like_C"/>
</dbReference>
<dbReference type="InterPro" id="IPR036890">
    <property type="entry name" value="HATPase_C_sf"/>
</dbReference>
<dbReference type="Pfam" id="PF02518">
    <property type="entry name" value="HATPase_c"/>
    <property type="match status" value="1"/>
</dbReference>
<comment type="catalytic activity">
    <reaction evidence="1">
        <text>ATP + protein L-histidine = ADP + protein N-phospho-L-histidine.</text>
        <dbReference type="EC" id="2.7.13.3"/>
    </reaction>
</comment>
<dbReference type="GO" id="GO:0000155">
    <property type="term" value="F:phosphorelay sensor kinase activity"/>
    <property type="evidence" value="ECO:0007669"/>
    <property type="project" value="InterPro"/>
</dbReference>
<keyword evidence="4" id="KW-0597">Phosphoprotein</keyword>
<evidence type="ECO:0000256" key="13">
    <source>
        <dbReference type="SAM" id="Phobius"/>
    </source>
</evidence>
<keyword evidence="5" id="KW-0808">Transferase</keyword>
<dbReference type="InterPro" id="IPR005467">
    <property type="entry name" value="His_kinase_dom"/>
</dbReference>
<dbReference type="InterPro" id="IPR003594">
    <property type="entry name" value="HATPase_dom"/>
</dbReference>
<evidence type="ECO:0000256" key="10">
    <source>
        <dbReference type="ARBA" id="ARBA00022989"/>
    </source>
</evidence>
<dbReference type="InterPro" id="IPR006189">
    <property type="entry name" value="CHASE_dom"/>
</dbReference>
<evidence type="ECO:0000256" key="1">
    <source>
        <dbReference type="ARBA" id="ARBA00000085"/>
    </source>
</evidence>
<name>A0A3B0RTX3_9ZZZZ</name>
<dbReference type="GO" id="GO:0016020">
    <property type="term" value="C:membrane"/>
    <property type="evidence" value="ECO:0007669"/>
    <property type="project" value="UniProtKB-SubCell"/>
</dbReference>
<dbReference type="Gene3D" id="3.30.565.10">
    <property type="entry name" value="Histidine kinase-like ATPase, C-terminal domain"/>
    <property type="match status" value="1"/>
</dbReference>
<feature type="transmembrane region" description="Helical" evidence="13">
    <location>
        <begin position="6"/>
        <end position="25"/>
    </location>
</feature>
<keyword evidence="8" id="KW-0418">Kinase</keyword>
<sequence length="533" mass="58804">MQKSGALMGTSFAVLLVIVSITFLVERVEREDLRQLEKLNSLKELHMIKSHMERELNEALFQLGAIAAYISVNPDIEKDDFNIFSRNILSQKSHVQSIGAAPDMVLKYVYPYEENKDVLGLDYRKLEKQKYMVFLAKSTGQQVIAGPLRSVQGQDVLIARAPVYLAEDVAENPKGSFWGIVSVLIDADALFRGVGLENEYYDIAVRGRNGKGEKGEVFYGDADLFASENAMLPIPVPNGSWQIAAVPKFDAPSGSQKIMLIRLVGLFLSLSVITFATFRFRYLKEREAEKIKLEAALLDAEKANRAKSEFLANMSHELRTPLNAIIGFSDLISSVTQNKPGAEKVREYAGDINQSGHHLLEIINEILDLSKVEAGNFSATIEDVYIQDVSENVFRMMRNSIAKGELTATDNIPDDLPPVKSDERMVKQIFLNLMSNAVKFTPGGGMITLSAGIESDGRVKVILADTGVGMSEENLVVALQPFGQTDSYLVRSQQGTGLGLPLVKAFMELLDGEFHIQSEVGVGTEITLTFPVN</sequence>
<evidence type="ECO:0000256" key="11">
    <source>
        <dbReference type="ARBA" id="ARBA00023012"/>
    </source>
</evidence>
<keyword evidence="9" id="KW-0067">ATP-binding</keyword>
<dbReference type="SMART" id="SM00388">
    <property type="entry name" value="HisKA"/>
    <property type="match status" value="1"/>
</dbReference>
<keyword evidence="7" id="KW-0547">Nucleotide-binding</keyword>
<dbReference type="Gene3D" id="1.10.287.130">
    <property type="match status" value="1"/>
</dbReference>
<proteinExistence type="predicted"/>
<keyword evidence="12 13" id="KW-0472">Membrane</keyword>
<protein>
    <recommendedName>
        <fullName evidence="3">histidine kinase</fullName>
        <ecNumber evidence="3">2.7.13.3</ecNumber>
    </recommendedName>
</protein>
<keyword evidence="10 13" id="KW-1133">Transmembrane helix</keyword>
<evidence type="ECO:0000256" key="7">
    <source>
        <dbReference type="ARBA" id="ARBA00022741"/>
    </source>
</evidence>
<dbReference type="SUPFAM" id="SSF55874">
    <property type="entry name" value="ATPase domain of HSP90 chaperone/DNA topoisomerase II/histidine kinase"/>
    <property type="match status" value="1"/>
</dbReference>
<evidence type="ECO:0000256" key="3">
    <source>
        <dbReference type="ARBA" id="ARBA00012438"/>
    </source>
</evidence>
<evidence type="ECO:0000256" key="9">
    <source>
        <dbReference type="ARBA" id="ARBA00022840"/>
    </source>
</evidence>
<feature type="transmembrane region" description="Helical" evidence="13">
    <location>
        <begin position="259"/>
        <end position="278"/>
    </location>
</feature>
<dbReference type="EC" id="2.7.13.3" evidence="3"/>
<dbReference type="SMART" id="SM00387">
    <property type="entry name" value="HATPase_c"/>
    <property type="match status" value="1"/>
</dbReference>
<evidence type="ECO:0000256" key="2">
    <source>
        <dbReference type="ARBA" id="ARBA00004370"/>
    </source>
</evidence>
<evidence type="ECO:0000259" key="14">
    <source>
        <dbReference type="PROSITE" id="PS50109"/>
    </source>
</evidence>
<keyword evidence="6 13" id="KW-0812">Transmembrane</keyword>
<dbReference type="Gene3D" id="3.30.450.350">
    <property type="entry name" value="CHASE domain"/>
    <property type="match status" value="1"/>
</dbReference>